<proteinExistence type="predicted"/>
<evidence type="ECO:0000256" key="1">
    <source>
        <dbReference type="SAM" id="Phobius"/>
    </source>
</evidence>
<accession>A0ABW2HD96</accession>
<dbReference type="Proteomes" id="UP001596507">
    <property type="component" value="Unassembled WGS sequence"/>
</dbReference>
<keyword evidence="1" id="KW-1133">Transmembrane helix</keyword>
<keyword evidence="1" id="KW-0472">Membrane</keyword>
<reference evidence="3" key="1">
    <citation type="journal article" date="2019" name="Int. J. Syst. Evol. Microbiol.">
        <title>The Global Catalogue of Microorganisms (GCM) 10K type strain sequencing project: providing services to taxonomists for standard genome sequencing and annotation.</title>
        <authorList>
            <consortium name="The Broad Institute Genomics Platform"/>
            <consortium name="The Broad Institute Genome Sequencing Center for Infectious Disease"/>
            <person name="Wu L."/>
            <person name="Ma J."/>
        </authorList>
    </citation>
    <scope>NUCLEOTIDE SEQUENCE [LARGE SCALE GENOMIC DNA]</scope>
    <source>
        <strain evidence="3">CGMCC 1.15772</strain>
    </source>
</reference>
<protein>
    <submittedName>
        <fullName evidence="2">Uncharacterized protein</fullName>
    </submittedName>
</protein>
<comment type="caution">
    <text evidence="2">The sequence shown here is derived from an EMBL/GenBank/DDBJ whole genome shotgun (WGS) entry which is preliminary data.</text>
</comment>
<organism evidence="2 3">
    <name type="scientific">Microbacterium fluvii</name>
    <dbReference type="NCBI Taxonomy" id="415215"/>
    <lineage>
        <taxon>Bacteria</taxon>
        <taxon>Bacillati</taxon>
        <taxon>Actinomycetota</taxon>
        <taxon>Actinomycetes</taxon>
        <taxon>Micrococcales</taxon>
        <taxon>Microbacteriaceae</taxon>
        <taxon>Microbacterium</taxon>
    </lineage>
</organism>
<dbReference type="EMBL" id="JBHTBE010000002">
    <property type="protein sequence ID" value="MFC7269234.1"/>
    <property type="molecule type" value="Genomic_DNA"/>
</dbReference>
<gene>
    <name evidence="2" type="ORF">ACFQRL_09710</name>
</gene>
<name>A0ABW2HD96_9MICO</name>
<sequence>MSIVLALTGLALLLVALVMFVRTSKTASEHGATTNRRAIVVLTLLGLALGLASQLPAFRG</sequence>
<feature type="transmembrane region" description="Helical" evidence="1">
    <location>
        <begin position="39"/>
        <end position="58"/>
    </location>
</feature>
<evidence type="ECO:0000313" key="2">
    <source>
        <dbReference type="EMBL" id="MFC7269234.1"/>
    </source>
</evidence>
<keyword evidence="3" id="KW-1185">Reference proteome</keyword>
<dbReference type="RefSeq" id="WP_262874158.1">
    <property type="nucleotide sequence ID" value="NZ_BAABKW010000012.1"/>
</dbReference>
<keyword evidence="1" id="KW-0812">Transmembrane</keyword>
<evidence type="ECO:0000313" key="3">
    <source>
        <dbReference type="Proteomes" id="UP001596507"/>
    </source>
</evidence>